<dbReference type="SUPFAM" id="SSF52540">
    <property type="entry name" value="P-loop containing nucleoside triphosphate hydrolases"/>
    <property type="match status" value="2"/>
</dbReference>
<dbReference type="CDD" id="cd03221">
    <property type="entry name" value="ABCF_EF-3"/>
    <property type="match status" value="2"/>
</dbReference>
<dbReference type="GO" id="GO:0016887">
    <property type="term" value="F:ATP hydrolysis activity"/>
    <property type="evidence" value="ECO:0007669"/>
    <property type="project" value="InterPro"/>
</dbReference>
<protein>
    <submittedName>
        <fullName evidence="6">ABC transporter ATP-binding protein</fullName>
    </submittedName>
</protein>
<dbReference type="GO" id="GO:0003676">
    <property type="term" value="F:nucleic acid binding"/>
    <property type="evidence" value="ECO:0007669"/>
    <property type="project" value="UniProtKB-ARBA"/>
</dbReference>
<dbReference type="InterPro" id="IPR003439">
    <property type="entry name" value="ABC_transporter-like_ATP-bd"/>
</dbReference>
<dbReference type="PROSITE" id="PS50893">
    <property type="entry name" value="ABC_TRANSPORTER_2"/>
    <property type="match status" value="2"/>
</dbReference>
<dbReference type="InterPro" id="IPR003593">
    <property type="entry name" value="AAA+_ATPase"/>
</dbReference>
<feature type="domain" description="ABC transporter" evidence="5">
    <location>
        <begin position="4"/>
        <end position="257"/>
    </location>
</feature>
<dbReference type="OrthoDB" id="9760950at2"/>
<dbReference type="PANTHER" id="PTHR42855:SF2">
    <property type="entry name" value="DRUG RESISTANCE ABC TRANSPORTER,ATP-BINDING PROTEIN"/>
    <property type="match status" value="1"/>
</dbReference>
<dbReference type="FunFam" id="3.40.50.300:FF:000011">
    <property type="entry name" value="Putative ABC transporter ATP-binding component"/>
    <property type="match status" value="1"/>
</dbReference>
<dbReference type="FunFam" id="3.40.50.300:FF:000309">
    <property type="entry name" value="ABC transporter ATP-binding protein"/>
    <property type="match status" value="1"/>
</dbReference>
<dbReference type="AlphaFoldDB" id="A0A0R1W8H3"/>
<evidence type="ECO:0000256" key="3">
    <source>
        <dbReference type="ARBA" id="ARBA00022840"/>
    </source>
</evidence>
<name>A0A0R1W8H3_9LACO</name>
<dbReference type="Pfam" id="PF00005">
    <property type="entry name" value="ABC_tran"/>
    <property type="match status" value="2"/>
</dbReference>
<comment type="caution">
    <text evidence="6">The sequence shown here is derived from an EMBL/GenBank/DDBJ whole genome shotgun (WGS) entry which is preliminary data.</text>
</comment>
<sequence>MIILQAQQVARFFGADTLFDQVNLEVQDRARIGLVGVNGAGKSTLLRIIAGIDPADQGQVVKNKGIHIGYLAQNSGLDSERTIYAEMLTVFTELQEMMQQLKAMELQLIDEPTNETLLTNYDNLLNTYKSHHGYTYESEIKTVLNGFQFREETYNMQISELSGGERSRLALAKILLQRPELLILDEPTNHLDIETLNWLENYLQSYAGAILVVSHDQYFLDHVAKEIYALSQHQLKHYKGNYTTYLRQAAEELKHAEKAYEQQQEEIDKLETFVAKNMTRKSTTKRAQSRQKQLDKMVRLEKPKSGESSAHFQFETTTETGKEVLLVHDLAIGYEDHIMAQPINFDVRKQQKVAIIGPNGIGKSTLIKTLLEEIPALAGNFKFGANVEIGYYDQNQSQLDASKTVLDTIWDEHPLLPEQQIRNVLGSFLFRGDDVKKVVHQLSGGEKARLLLTKLAMEKRNVLLMDEPTNHLDIQSKEVLEQALQNFAGTLIFVSHDRYFINSLADKIVDIDEHGSHIYQGNYDFYLEKRQQIELPHETTKETVISDNQAAFKADKEQQKEIRRVERKIASLETQLNELDERNQAIQIEMTQPENLNDFEKLAELQKQLEDTQAKQQATENDWLLASEDLEKLS</sequence>
<dbReference type="STRING" id="1423735.FC15_GL000020"/>
<feature type="domain" description="ABC transporter" evidence="5">
    <location>
        <begin position="325"/>
        <end position="545"/>
    </location>
</feature>
<evidence type="ECO:0000256" key="4">
    <source>
        <dbReference type="SAM" id="Coils"/>
    </source>
</evidence>
<feature type="coiled-coil region" evidence="4">
    <location>
        <begin position="555"/>
        <end position="622"/>
    </location>
</feature>
<dbReference type="RefSeq" id="WP_057822677.1">
    <property type="nucleotide sequence ID" value="NZ_AZFX01000001.1"/>
</dbReference>
<dbReference type="Proteomes" id="UP000051315">
    <property type="component" value="Unassembled WGS sequence"/>
</dbReference>
<dbReference type="SMART" id="SM00382">
    <property type="entry name" value="AAA"/>
    <property type="match status" value="2"/>
</dbReference>
<evidence type="ECO:0000259" key="5">
    <source>
        <dbReference type="PROSITE" id="PS50893"/>
    </source>
</evidence>
<accession>A0A0R1W8H3</accession>
<dbReference type="InterPro" id="IPR027417">
    <property type="entry name" value="P-loop_NTPase"/>
</dbReference>
<dbReference type="Gene3D" id="3.40.50.300">
    <property type="entry name" value="P-loop containing nucleotide triphosphate hydrolases"/>
    <property type="match status" value="2"/>
</dbReference>
<proteinExistence type="predicted"/>
<evidence type="ECO:0000313" key="6">
    <source>
        <dbReference type="EMBL" id="KRM13917.1"/>
    </source>
</evidence>
<organism evidence="6 7">
    <name type="scientific">Lapidilactobacillus concavus DSM 17758</name>
    <dbReference type="NCBI Taxonomy" id="1423735"/>
    <lineage>
        <taxon>Bacteria</taxon>
        <taxon>Bacillati</taxon>
        <taxon>Bacillota</taxon>
        <taxon>Bacilli</taxon>
        <taxon>Lactobacillales</taxon>
        <taxon>Lactobacillaceae</taxon>
        <taxon>Lapidilactobacillus</taxon>
    </lineage>
</organism>
<dbReference type="Pfam" id="PF12848">
    <property type="entry name" value="ABC_tran_Xtn"/>
    <property type="match status" value="1"/>
</dbReference>
<dbReference type="PATRIC" id="fig|1423735.3.peg.20"/>
<dbReference type="InterPro" id="IPR032781">
    <property type="entry name" value="ABC_tran_Xtn"/>
</dbReference>
<dbReference type="GO" id="GO:0005524">
    <property type="term" value="F:ATP binding"/>
    <property type="evidence" value="ECO:0007669"/>
    <property type="project" value="UniProtKB-KW"/>
</dbReference>
<gene>
    <name evidence="6" type="ORF">FC15_GL000020</name>
</gene>
<keyword evidence="4" id="KW-0175">Coiled coil</keyword>
<evidence type="ECO:0000313" key="7">
    <source>
        <dbReference type="Proteomes" id="UP000051315"/>
    </source>
</evidence>
<feature type="coiled-coil region" evidence="4">
    <location>
        <begin position="246"/>
        <end position="273"/>
    </location>
</feature>
<keyword evidence="2" id="KW-0547">Nucleotide-binding</keyword>
<keyword evidence="7" id="KW-1185">Reference proteome</keyword>
<dbReference type="PROSITE" id="PS00211">
    <property type="entry name" value="ABC_TRANSPORTER_1"/>
    <property type="match status" value="1"/>
</dbReference>
<evidence type="ECO:0000256" key="2">
    <source>
        <dbReference type="ARBA" id="ARBA00022741"/>
    </source>
</evidence>
<dbReference type="InterPro" id="IPR017871">
    <property type="entry name" value="ABC_transporter-like_CS"/>
</dbReference>
<evidence type="ECO:0000256" key="1">
    <source>
        <dbReference type="ARBA" id="ARBA00022737"/>
    </source>
</evidence>
<keyword evidence="3 6" id="KW-0067">ATP-binding</keyword>
<dbReference type="EMBL" id="AZFX01000001">
    <property type="protein sequence ID" value="KRM13917.1"/>
    <property type="molecule type" value="Genomic_DNA"/>
</dbReference>
<dbReference type="InterPro" id="IPR051309">
    <property type="entry name" value="ABCF_ATPase"/>
</dbReference>
<dbReference type="PANTHER" id="PTHR42855">
    <property type="entry name" value="ABC TRANSPORTER ATP-BINDING SUBUNIT"/>
    <property type="match status" value="1"/>
</dbReference>
<reference evidence="6 7" key="1">
    <citation type="journal article" date="2015" name="Genome Announc.">
        <title>Expanding the biotechnology potential of lactobacilli through comparative genomics of 213 strains and associated genera.</title>
        <authorList>
            <person name="Sun Z."/>
            <person name="Harris H.M."/>
            <person name="McCann A."/>
            <person name="Guo C."/>
            <person name="Argimon S."/>
            <person name="Zhang W."/>
            <person name="Yang X."/>
            <person name="Jeffery I.B."/>
            <person name="Cooney J.C."/>
            <person name="Kagawa T.F."/>
            <person name="Liu W."/>
            <person name="Song Y."/>
            <person name="Salvetti E."/>
            <person name="Wrobel A."/>
            <person name="Rasinkangas P."/>
            <person name="Parkhill J."/>
            <person name="Rea M.C."/>
            <person name="O'Sullivan O."/>
            <person name="Ritari J."/>
            <person name="Douillard F.P."/>
            <person name="Paul Ross R."/>
            <person name="Yang R."/>
            <person name="Briner A.E."/>
            <person name="Felis G.E."/>
            <person name="de Vos W.M."/>
            <person name="Barrangou R."/>
            <person name="Klaenhammer T.R."/>
            <person name="Caufield P.W."/>
            <person name="Cui Y."/>
            <person name="Zhang H."/>
            <person name="O'Toole P.W."/>
        </authorList>
    </citation>
    <scope>NUCLEOTIDE SEQUENCE [LARGE SCALE GENOMIC DNA]</scope>
    <source>
        <strain evidence="6 7">DSM 17758</strain>
    </source>
</reference>
<keyword evidence="1" id="KW-0677">Repeat</keyword>